<dbReference type="InterPro" id="IPR050689">
    <property type="entry name" value="FKBP-type_PPIase"/>
</dbReference>
<dbReference type="EMBL" id="KV423931">
    <property type="protein sequence ID" value="KZT60382.1"/>
    <property type="molecule type" value="Genomic_DNA"/>
</dbReference>
<dbReference type="OrthoDB" id="1902587at2759"/>
<keyword evidence="4 6" id="KW-0413">Isomerase</keyword>
<evidence type="ECO:0000256" key="4">
    <source>
        <dbReference type="ARBA" id="ARBA00023235"/>
    </source>
</evidence>
<organism evidence="8 9">
    <name type="scientific">Calocera cornea HHB12733</name>
    <dbReference type="NCBI Taxonomy" id="1353952"/>
    <lineage>
        <taxon>Eukaryota</taxon>
        <taxon>Fungi</taxon>
        <taxon>Dikarya</taxon>
        <taxon>Basidiomycota</taxon>
        <taxon>Agaricomycotina</taxon>
        <taxon>Dacrymycetes</taxon>
        <taxon>Dacrymycetales</taxon>
        <taxon>Dacrymycetaceae</taxon>
        <taxon>Calocera</taxon>
    </lineage>
</organism>
<evidence type="ECO:0000313" key="8">
    <source>
        <dbReference type="EMBL" id="KZT60382.1"/>
    </source>
</evidence>
<evidence type="ECO:0000313" key="9">
    <source>
        <dbReference type="Proteomes" id="UP000076842"/>
    </source>
</evidence>
<dbReference type="InParanoid" id="A0A165IC73"/>
<reference evidence="8 9" key="1">
    <citation type="journal article" date="2016" name="Mol. Biol. Evol.">
        <title>Comparative Genomics of Early-Diverging Mushroom-Forming Fungi Provides Insights into the Origins of Lignocellulose Decay Capabilities.</title>
        <authorList>
            <person name="Nagy L.G."/>
            <person name="Riley R."/>
            <person name="Tritt A."/>
            <person name="Adam C."/>
            <person name="Daum C."/>
            <person name="Floudas D."/>
            <person name="Sun H."/>
            <person name="Yadav J.S."/>
            <person name="Pangilinan J."/>
            <person name="Larsson K.H."/>
            <person name="Matsuura K."/>
            <person name="Barry K."/>
            <person name="Labutti K."/>
            <person name="Kuo R."/>
            <person name="Ohm R.A."/>
            <person name="Bhattacharya S.S."/>
            <person name="Shirouzu T."/>
            <person name="Yoshinaga Y."/>
            <person name="Martin F.M."/>
            <person name="Grigoriev I.V."/>
            <person name="Hibbett D.S."/>
        </authorList>
    </citation>
    <scope>NUCLEOTIDE SEQUENCE [LARGE SCALE GENOMIC DNA]</scope>
    <source>
        <strain evidence="8 9">HHB12733</strain>
    </source>
</reference>
<dbReference type="AlphaFoldDB" id="A0A165IC73"/>
<comment type="catalytic activity">
    <reaction evidence="1 6">
        <text>[protein]-peptidylproline (omega=180) = [protein]-peptidylproline (omega=0)</text>
        <dbReference type="Rhea" id="RHEA:16237"/>
        <dbReference type="Rhea" id="RHEA-COMP:10747"/>
        <dbReference type="Rhea" id="RHEA-COMP:10748"/>
        <dbReference type="ChEBI" id="CHEBI:83833"/>
        <dbReference type="ChEBI" id="CHEBI:83834"/>
        <dbReference type="EC" id="5.2.1.8"/>
    </reaction>
</comment>
<dbReference type="InterPro" id="IPR046357">
    <property type="entry name" value="PPIase_dom_sf"/>
</dbReference>
<dbReference type="GO" id="GO:0003755">
    <property type="term" value="F:peptidyl-prolyl cis-trans isomerase activity"/>
    <property type="evidence" value="ECO:0007669"/>
    <property type="project" value="UniProtKB-KW"/>
</dbReference>
<name>A0A165IC73_9BASI</name>
<dbReference type="Pfam" id="PF00254">
    <property type="entry name" value="FKBP_C"/>
    <property type="match status" value="1"/>
</dbReference>
<keyword evidence="9" id="KW-1185">Reference proteome</keyword>
<keyword evidence="3 6" id="KW-0697">Rotamase</keyword>
<dbReference type="PANTHER" id="PTHR10516">
    <property type="entry name" value="PEPTIDYL-PROLYL CIS-TRANS ISOMERASE"/>
    <property type="match status" value="1"/>
</dbReference>
<evidence type="ECO:0000256" key="3">
    <source>
        <dbReference type="ARBA" id="ARBA00023110"/>
    </source>
</evidence>
<evidence type="ECO:0000256" key="1">
    <source>
        <dbReference type="ARBA" id="ARBA00000971"/>
    </source>
</evidence>
<accession>A0A165IC73</accession>
<sequence length="115" mass="12655">MMVTCSANRSVYYAHSCHILGYLFGGKKFGTSHGSRPFHTVIGENNIIKGLDEGIPRMSVSERATMICTADFVSCCYFFRERVTLMAQAYGALGLPGLIPLNSILKFDIGLIKIN</sequence>
<dbReference type="SUPFAM" id="SSF54534">
    <property type="entry name" value="FKBP-like"/>
    <property type="match status" value="1"/>
</dbReference>
<dbReference type="PROSITE" id="PS50059">
    <property type="entry name" value="FKBP_PPIASE"/>
    <property type="match status" value="1"/>
</dbReference>
<proteinExistence type="inferred from homology"/>
<evidence type="ECO:0000256" key="6">
    <source>
        <dbReference type="PROSITE-ProRule" id="PRU00277"/>
    </source>
</evidence>
<comment type="similarity">
    <text evidence="5">Belongs to the FKBP-type PPIase family. FKBP1 subfamily.</text>
</comment>
<dbReference type="Proteomes" id="UP000076842">
    <property type="component" value="Unassembled WGS sequence"/>
</dbReference>
<dbReference type="GO" id="GO:0005737">
    <property type="term" value="C:cytoplasm"/>
    <property type="evidence" value="ECO:0007669"/>
    <property type="project" value="TreeGrafter"/>
</dbReference>
<dbReference type="Gene3D" id="3.10.50.40">
    <property type="match status" value="1"/>
</dbReference>
<dbReference type="STRING" id="1353952.A0A165IC73"/>
<gene>
    <name evidence="8" type="ORF">CALCODRAFT_117016</name>
</gene>
<feature type="domain" description="PPIase FKBP-type" evidence="7">
    <location>
        <begin position="18"/>
        <end position="115"/>
    </location>
</feature>
<evidence type="ECO:0000256" key="5">
    <source>
        <dbReference type="ARBA" id="ARBA00038106"/>
    </source>
</evidence>
<dbReference type="InterPro" id="IPR001179">
    <property type="entry name" value="PPIase_FKBP_dom"/>
</dbReference>
<evidence type="ECO:0000256" key="2">
    <source>
        <dbReference type="ARBA" id="ARBA00013194"/>
    </source>
</evidence>
<dbReference type="PANTHER" id="PTHR10516:SF443">
    <property type="entry name" value="FK506-BINDING PROTEIN 59-RELATED"/>
    <property type="match status" value="1"/>
</dbReference>
<dbReference type="EC" id="5.2.1.8" evidence="2 6"/>
<evidence type="ECO:0000259" key="7">
    <source>
        <dbReference type="PROSITE" id="PS50059"/>
    </source>
</evidence>
<protein>
    <recommendedName>
        <fullName evidence="2 6">peptidylprolyl isomerase</fullName>
        <ecNumber evidence="2 6">5.2.1.8</ecNumber>
    </recommendedName>
</protein>